<dbReference type="InterPro" id="IPR010294">
    <property type="entry name" value="ADAMTS_spacer1"/>
</dbReference>
<dbReference type="Pfam" id="PF19030">
    <property type="entry name" value="TSP1_ADAMTS"/>
    <property type="match status" value="5"/>
</dbReference>
<keyword evidence="4" id="KW-0645">Protease</keyword>
<dbReference type="Pfam" id="PF17771">
    <property type="entry name" value="ADAMTS_CR_2"/>
    <property type="match status" value="1"/>
</dbReference>
<keyword evidence="6 17" id="KW-0479">Metal-binding</keyword>
<keyword evidence="2" id="KW-0964">Secreted</keyword>
<evidence type="ECO:0008006" key="26">
    <source>
        <dbReference type="Google" id="ProtNLM"/>
    </source>
</evidence>
<dbReference type="Pfam" id="PF05986">
    <property type="entry name" value="ADAMTS_spacer1"/>
    <property type="match status" value="1"/>
</dbReference>
<dbReference type="Pfam" id="PF01421">
    <property type="entry name" value="Reprolysin"/>
    <property type="match status" value="1"/>
</dbReference>
<dbReference type="Ensembl" id="ENSCMIT00000016363.1">
    <property type="protein sequence ID" value="ENSCMIP00000016034.1"/>
    <property type="gene ID" value="ENSCMIG00000007781.1"/>
</dbReference>
<evidence type="ECO:0000256" key="3">
    <source>
        <dbReference type="ARBA" id="ARBA00022530"/>
    </source>
</evidence>
<evidence type="ECO:0000256" key="4">
    <source>
        <dbReference type="ARBA" id="ARBA00022670"/>
    </source>
</evidence>
<dbReference type="InterPro" id="IPR000884">
    <property type="entry name" value="TSP1_rpt"/>
</dbReference>
<feature type="binding site" evidence="17">
    <location>
        <position position="237"/>
    </location>
    <ligand>
        <name>Ca(2+)</name>
        <dbReference type="ChEBI" id="CHEBI:29108"/>
        <label>1</label>
    </ligand>
</feature>
<keyword evidence="25" id="KW-1185">Reference proteome</keyword>
<dbReference type="PANTHER" id="PTHR13723:SF189">
    <property type="entry name" value="A DISINTEGRIN AND METALLOPROTEINASE WITH THROMBOSPONDIN MOTIFS 12"/>
    <property type="match status" value="1"/>
</dbReference>
<feature type="binding site" evidence="17">
    <location>
        <position position="321"/>
    </location>
    <ligand>
        <name>Ca(2+)</name>
        <dbReference type="ChEBI" id="CHEBI:29108"/>
        <label>2</label>
    </ligand>
</feature>
<feature type="disulfide bond" evidence="18">
    <location>
        <begin position="358"/>
        <end position="439"/>
    </location>
</feature>
<evidence type="ECO:0000256" key="13">
    <source>
        <dbReference type="ARBA" id="ARBA00023157"/>
    </source>
</evidence>
<evidence type="ECO:0000256" key="1">
    <source>
        <dbReference type="ARBA" id="ARBA00004498"/>
    </source>
</evidence>
<feature type="region of interest" description="Disordered" evidence="20">
    <location>
        <begin position="987"/>
        <end position="1095"/>
    </location>
</feature>
<feature type="disulfide bond" evidence="18">
    <location>
        <begin position="466"/>
        <end position="489"/>
    </location>
</feature>
<reference evidence="25" key="2">
    <citation type="journal article" date="2007" name="PLoS Biol.">
        <title>Survey sequencing and comparative analysis of the elephant shark (Callorhinchus milii) genome.</title>
        <authorList>
            <person name="Venkatesh B."/>
            <person name="Kirkness E.F."/>
            <person name="Loh Y.H."/>
            <person name="Halpern A.L."/>
            <person name="Lee A.P."/>
            <person name="Johnson J."/>
            <person name="Dandona N."/>
            <person name="Viswanathan L.D."/>
            <person name="Tay A."/>
            <person name="Venter J.C."/>
            <person name="Strausberg R.L."/>
            <person name="Brenner S."/>
        </authorList>
    </citation>
    <scope>NUCLEOTIDE SEQUENCE [LARGE SCALE GENOMIC DNA]</scope>
</reference>
<feature type="active site" evidence="16 19">
    <location>
        <position position="381"/>
    </location>
</feature>
<dbReference type="InParanoid" id="A0A4W3I4M6"/>
<feature type="binding site" evidence="17">
    <location>
        <position position="237"/>
    </location>
    <ligand>
        <name>Ca(2+)</name>
        <dbReference type="ChEBI" id="CHEBI:29108"/>
        <label>2</label>
    </ligand>
</feature>
<dbReference type="InterPro" id="IPR050439">
    <property type="entry name" value="ADAMTS_ADAMTS-like"/>
</dbReference>
<feature type="disulfide bond" evidence="18">
    <location>
        <begin position="557"/>
        <end position="569"/>
    </location>
</feature>
<evidence type="ECO:0000313" key="25">
    <source>
        <dbReference type="Proteomes" id="UP000314986"/>
    </source>
</evidence>
<dbReference type="InterPro" id="IPR036383">
    <property type="entry name" value="TSP1_rpt_sf"/>
</dbReference>
<comment type="subunit">
    <text evidence="15">Interacts with COMP.</text>
</comment>
<dbReference type="Pfam" id="PF00090">
    <property type="entry name" value="TSP_1"/>
    <property type="match status" value="1"/>
</dbReference>
<evidence type="ECO:0000256" key="12">
    <source>
        <dbReference type="ARBA" id="ARBA00023145"/>
    </source>
</evidence>
<dbReference type="Pfam" id="PF01562">
    <property type="entry name" value="Pep_M12B_propep"/>
    <property type="match status" value="1"/>
</dbReference>
<keyword evidence="12" id="KW-0865">Zymogen</keyword>
<dbReference type="CDD" id="cd04273">
    <property type="entry name" value="ZnMc_ADAMTS_like"/>
    <property type="match status" value="1"/>
</dbReference>
<dbReference type="FunFam" id="2.20.100.10:FF:000005">
    <property type="entry name" value="ADAM metallopeptidase with thrombospondin type 1 motif 9"/>
    <property type="match status" value="3"/>
</dbReference>
<dbReference type="GO" id="GO:0004222">
    <property type="term" value="F:metalloendopeptidase activity"/>
    <property type="evidence" value="ECO:0007669"/>
    <property type="project" value="InterPro"/>
</dbReference>
<feature type="domain" description="Peptidase M12B" evidence="22">
    <location>
        <begin position="234"/>
        <end position="444"/>
    </location>
</feature>
<dbReference type="PROSITE" id="PS50215">
    <property type="entry name" value="ADAM_MEPRO"/>
    <property type="match status" value="1"/>
</dbReference>
<feature type="binding site" evidence="17 19">
    <location>
        <position position="380"/>
    </location>
    <ligand>
        <name>Zn(2+)</name>
        <dbReference type="ChEBI" id="CHEBI:29105"/>
        <note>catalytic</note>
    </ligand>
</feature>
<evidence type="ECO:0000256" key="16">
    <source>
        <dbReference type="PIRSR" id="PIRSR613273-1"/>
    </source>
</evidence>
<keyword evidence="14" id="KW-0325">Glycoprotein</keyword>
<feature type="region of interest" description="Disordered" evidence="20">
    <location>
        <begin position="1105"/>
        <end position="1124"/>
    </location>
</feature>
<keyword evidence="11" id="KW-0482">Metalloprotease</keyword>
<feature type="chain" id="PRO_5021207040" description="A disintegrin and metalloproteinase with thrombospondin motifs 12" evidence="21">
    <location>
        <begin position="17"/>
        <end position="1454"/>
    </location>
</feature>
<dbReference type="InterPro" id="IPR024079">
    <property type="entry name" value="MetalloPept_cat_dom_sf"/>
</dbReference>
<dbReference type="InterPro" id="IPR010909">
    <property type="entry name" value="PLAC"/>
</dbReference>
<name>A0A4W3I4M6_CALMI</name>
<feature type="disulfide bond" evidence="18">
    <location>
        <begin position="397"/>
        <end position="423"/>
    </location>
</feature>
<evidence type="ECO:0000256" key="21">
    <source>
        <dbReference type="SAM" id="SignalP"/>
    </source>
</evidence>
<dbReference type="PROSITE" id="PS50092">
    <property type="entry name" value="TSP1"/>
    <property type="match status" value="6"/>
</dbReference>
<protein>
    <recommendedName>
        <fullName evidence="26">A disintegrin and metalloproteinase with thrombospondin motifs 12</fullName>
    </recommendedName>
</protein>
<reference evidence="24" key="4">
    <citation type="submission" date="2025-08" db="UniProtKB">
        <authorList>
            <consortium name="Ensembl"/>
        </authorList>
    </citation>
    <scope>IDENTIFICATION</scope>
</reference>
<feature type="binding site" evidence="17">
    <location>
        <position position="439"/>
    </location>
    <ligand>
        <name>Ca(2+)</name>
        <dbReference type="ChEBI" id="CHEBI:29108"/>
        <label>1</label>
    </ligand>
</feature>
<dbReference type="GO" id="GO:0046872">
    <property type="term" value="F:metal ion binding"/>
    <property type="evidence" value="ECO:0007669"/>
    <property type="project" value="UniProtKB-KW"/>
</dbReference>
<feature type="binding site" evidence="17">
    <location>
        <position position="442"/>
    </location>
    <ligand>
        <name>Ca(2+)</name>
        <dbReference type="ChEBI" id="CHEBI:29108"/>
        <label>2</label>
    </ligand>
</feature>
<dbReference type="Gene3D" id="2.20.100.10">
    <property type="entry name" value="Thrombospondin type-1 (TSP1) repeat"/>
    <property type="match status" value="6"/>
</dbReference>
<comment type="caution">
    <text evidence="19">Lacks conserved residue(s) required for the propagation of feature annotation.</text>
</comment>
<comment type="subcellular location">
    <subcellularLocation>
        <location evidence="1">Secreted</location>
        <location evidence="1">Extracellular space</location>
        <location evidence="1">Extracellular matrix</location>
    </subcellularLocation>
</comment>
<evidence type="ECO:0000259" key="23">
    <source>
        <dbReference type="PROSITE" id="PS50900"/>
    </source>
</evidence>
<dbReference type="SMART" id="SM00209">
    <property type="entry name" value="TSP1"/>
    <property type="match status" value="7"/>
</dbReference>
<dbReference type="Proteomes" id="UP000314986">
    <property type="component" value="Unassembled WGS sequence"/>
</dbReference>
<evidence type="ECO:0000256" key="9">
    <source>
        <dbReference type="ARBA" id="ARBA00022801"/>
    </source>
</evidence>
<dbReference type="GO" id="GO:0031012">
    <property type="term" value="C:extracellular matrix"/>
    <property type="evidence" value="ECO:0007669"/>
    <property type="project" value="TreeGrafter"/>
</dbReference>
<keyword evidence="10 17" id="KW-0862">Zinc</keyword>
<evidence type="ECO:0000256" key="7">
    <source>
        <dbReference type="ARBA" id="ARBA00022729"/>
    </source>
</evidence>
<keyword evidence="17" id="KW-0106">Calcium</keyword>
<evidence type="ECO:0000256" key="10">
    <source>
        <dbReference type="ARBA" id="ARBA00022833"/>
    </source>
</evidence>
<evidence type="ECO:0000256" key="5">
    <source>
        <dbReference type="ARBA" id="ARBA00022685"/>
    </source>
</evidence>
<feature type="disulfide bond" evidence="18">
    <location>
        <begin position="310"/>
        <end position="364"/>
    </location>
</feature>
<dbReference type="InterPro" id="IPR001590">
    <property type="entry name" value="Peptidase_M12B"/>
</dbReference>
<reference evidence="25" key="3">
    <citation type="journal article" date="2014" name="Nature">
        <title>Elephant shark genome provides unique insights into gnathostome evolution.</title>
        <authorList>
            <consortium name="International Elephant Shark Genome Sequencing Consortium"/>
            <person name="Venkatesh B."/>
            <person name="Lee A.P."/>
            <person name="Ravi V."/>
            <person name="Maurya A.K."/>
            <person name="Lian M.M."/>
            <person name="Swann J.B."/>
            <person name="Ohta Y."/>
            <person name="Flajnik M.F."/>
            <person name="Sutoh Y."/>
            <person name="Kasahara M."/>
            <person name="Hoon S."/>
            <person name="Gangu V."/>
            <person name="Roy S.W."/>
            <person name="Irimia M."/>
            <person name="Korzh V."/>
            <person name="Kondrychyn I."/>
            <person name="Lim Z.W."/>
            <person name="Tay B.H."/>
            <person name="Tohari S."/>
            <person name="Kong K.W."/>
            <person name="Ho S."/>
            <person name="Lorente-Galdos B."/>
            <person name="Quilez J."/>
            <person name="Marques-Bonet T."/>
            <person name="Raney B.J."/>
            <person name="Ingham P.W."/>
            <person name="Tay A."/>
            <person name="Hillier L.W."/>
            <person name="Minx P."/>
            <person name="Boehm T."/>
            <person name="Wilson R.K."/>
            <person name="Brenner S."/>
            <person name="Warren W.C."/>
        </authorList>
    </citation>
    <scope>NUCLEOTIDE SEQUENCE [LARGE SCALE GENOMIC DNA]</scope>
</reference>
<accession>A0A4W3I4M6</accession>
<sequence length="1454" mass="161817">MLCVSLLMLLLALSQGSVWLGDFHFADERQEKFMGSLHNYQVVHPVEVDQTGALLSNRVTQFLHRLRRRDVSSPSQQIYYKISHQGKDLLFNLTLNRLLLSPGYISEQRWGNLTSGSVQPVGHNACHFVGSVVHTALGGGRVALSACNGLRGLFRLPHGDYFIEPIGNHSGQEEERQAHIVYKRHDHVIHELVFLPLCLDSTSSVLEQERQREKWEETRRKEHTISQRSVSKERWVETLVVADTKMIEYHGRENVESYIFTIINMVTALFHDPSIGNAIHIVLVRLILLEEEEEDLKIIHHGDHTLASFCKWQKNMNPKGDSSPHHHDVAVLLTRKDLCAGMNHPCETLGLSHISGICQPHRSCNINEDSGLPLAFTIAHELGHSFGIQHDGIGNDCEVFGKHHYIMSRQLQYDHSPLTWSSCSKDYITRFLDRGWGYCLNDPPTEKDLKLPIVAPGVLYDVHHQCQLQYGPNSTFCDEMDNICQTLWCSVNGTCRSKLDAAADGTRCGVNKWCFNGECVTVGNRPDTIDGGWGAWSIWAHCTRTCGAGVQAAERQCSNPVPRFGGKYCIGKRRRYRVCNTEACPPDKPSFRQMQCSEFDMVLYKNSLYTWVPVYNTVNPCELHCRPIEGEFSEKMLDAVIDGTLCYEIANKRDICINGICKTIGCDYEIESKAAEDQCGVCLGDGSACQTVTKTFEESEGLGYVDVGLIPEGARDIRVEEIAEAGNFLALRSEDPEKYFLNGGFVIQWNGDYKVAGTTFKYERNGNLENLTAPGPTKEPVWIQLLFQETNPGIRYEYTIKKDTDEENTIRQLVFSWEYGLWTRCSALCGTGVRRQIVRCVEKTSGVVEDRFCNPRSRPDNKQQKCNEPDCPARWWAGEWQKCSKACGFSGVKKRTVLCIQTVGLDEQALPVSECKHLPRPRAQLPCNRDILCSSNWTVGIWGEVRQSCPKDIIISANSRQDGTLDKFPYSTHICLPCKVGVTDNGRDYGIEEPSTKPGDSENPTVTEKPTLASTVTPGSLTLDISDPSPGDIQRKPGISGAKTDPKVKPVPVRLREKLQDLLNPARFTNNTGDTNSSSGAKSPNTASVTPLPGIALPDLLETNSLSSSESQPTGGIPNKARVTDPFNLTADYNGFETEGNEDGVFWKVGNWSEVSPWNKLEYSPGFRSGMTLGAVPFTDLSLSSVQCSTTCGVGAVWRHIECSAEGDSGCEKIRKPDPARRCFVRPCATWKIGNWTKCSESCGTGSRIRSVQCNDSHKNRPLRPFHCQLLGRKPDTSLDCNLGACVEWRVSAWSECSKTCGSGIQERLIYCPENALCSLKEKPPLAMPCSAQPCTEWLSGSWGQCSVSCGGGLQHRLVKCVSMGSNRTEHEHSQCQHLPPPGLIQKCNAHTCVSAPCVRDRMSAKFCLTLKKLDRCVVATIRTQCCHTCHGVSSLASRRGLRPAFTRRHSTSS</sequence>
<keyword evidence="7 21" id="KW-0732">Signal</keyword>
<dbReference type="Gene3D" id="2.60.120.830">
    <property type="match status" value="1"/>
</dbReference>
<evidence type="ECO:0000259" key="22">
    <source>
        <dbReference type="PROSITE" id="PS50215"/>
    </source>
</evidence>
<feature type="compositionally biased region" description="Basic and acidic residues" evidence="20">
    <location>
        <begin position="1044"/>
        <end position="1060"/>
    </location>
</feature>
<organism evidence="24 25">
    <name type="scientific">Callorhinchus milii</name>
    <name type="common">Ghost shark</name>
    <dbReference type="NCBI Taxonomy" id="7868"/>
    <lineage>
        <taxon>Eukaryota</taxon>
        <taxon>Metazoa</taxon>
        <taxon>Chordata</taxon>
        <taxon>Craniata</taxon>
        <taxon>Vertebrata</taxon>
        <taxon>Chondrichthyes</taxon>
        <taxon>Holocephali</taxon>
        <taxon>Chimaeriformes</taxon>
        <taxon>Callorhinchidae</taxon>
        <taxon>Callorhinchus</taxon>
    </lineage>
</organism>
<dbReference type="Gene3D" id="3.40.390.10">
    <property type="entry name" value="Collagenase (Catalytic Domain)"/>
    <property type="match status" value="1"/>
</dbReference>
<evidence type="ECO:0000313" key="24">
    <source>
        <dbReference type="Ensembl" id="ENSCMIP00000016034.1"/>
    </source>
</evidence>
<feature type="binding site" evidence="17">
    <location>
        <position position="321"/>
    </location>
    <ligand>
        <name>Ca(2+)</name>
        <dbReference type="ChEBI" id="CHEBI:29108"/>
        <label>1</label>
    </ligand>
</feature>
<dbReference type="FunFam" id="3.40.1620.60:FF:000004">
    <property type="entry name" value="A disintegrin and metalloproteinase with thrombospondin motifs 12"/>
    <property type="match status" value="1"/>
</dbReference>
<dbReference type="FunFam" id="2.20.100.10:FF:000006">
    <property type="entry name" value="A disintegrin and metalloproteinase with thrombospondin motifs 1"/>
    <property type="match status" value="1"/>
</dbReference>
<dbReference type="Pfam" id="PF19236">
    <property type="entry name" value="ADAMTS_CR_3"/>
    <property type="match status" value="1"/>
</dbReference>
<evidence type="ECO:0000256" key="2">
    <source>
        <dbReference type="ARBA" id="ARBA00022525"/>
    </source>
</evidence>
<feature type="disulfide bond" evidence="18">
    <location>
        <begin position="484"/>
        <end position="514"/>
    </location>
</feature>
<evidence type="ECO:0000256" key="15">
    <source>
        <dbReference type="ARBA" id="ARBA00062682"/>
    </source>
</evidence>
<dbReference type="InterPro" id="IPR002870">
    <property type="entry name" value="Peptidase_M12B_N"/>
</dbReference>
<feature type="disulfide bond" evidence="18">
    <location>
        <begin position="477"/>
        <end position="495"/>
    </location>
</feature>
<feature type="domain" description="PLAC" evidence="23">
    <location>
        <begin position="1394"/>
        <end position="1434"/>
    </location>
</feature>
<feature type="binding site" evidence="17 19">
    <location>
        <position position="384"/>
    </location>
    <ligand>
        <name>Zn(2+)</name>
        <dbReference type="ChEBI" id="CHEBI:29105"/>
        <note>catalytic</note>
    </ligand>
</feature>
<reference evidence="24" key="5">
    <citation type="submission" date="2025-09" db="UniProtKB">
        <authorList>
            <consortium name="Ensembl"/>
        </authorList>
    </citation>
    <scope>IDENTIFICATION</scope>
</reference>
<evidence type="ECO:0000256" key="17">
    <source>
        <dbReference type="PIRSR" id="PIRSR613273-2"/>
    </source>
</evidence>
<reference evidence="25" key="1">
    <citation type="journal article" date="2006" name="Science">
        <title>Ancient noncoding elements conserved in the human genome.</title>
        <authorList>
            <person name="Venkatesh B."/>
            <person name="Kirkness E.F."/>
            <person name="Loh Y.H."/>
            <person name="Halpern A.L."/>
            <person name="Lee A.P."/>
            <person name="Johnson J."/>
            <person name="Dandona N."/>
            <person name="Viswanathan L.D."/>
            <person name="Tay A."/>
            <person name="Venter J.C."/>
            <person name="Strausberg R.L."/>
            <person name="Brenner S."/>
        </authorList>
    </citation>
    <scope>NUCLEOTIDE SEQUENCE [LARGE SCALE GENOMIC DNA]</scope>
</reference>
<dbReference type="SUPFAM" id="SSF82895">
    <property type="entry name" value="TSP-1 type 1 repeat"/>
    <property type="match status" value="6"/>
</dbReference>
<feature type="binding site" evidence="17">
    <location>
        <position position="328"/>
    </location>
    <ligand>
        <name>Ca(2+)</name>
        <dbReference type="ChEBI" id="CHEBI:29108"/>
        <label>1</label>
    </ligand>
</feature>
<keyword evidence="5" id="KW-0165">Cleavage on pair of basic residues</keyword>
<feature type="signal peptide" evidence="21">
    <location>
        <begin position="1"/>
        <end position="16"/>
    </location>
</feature>
<keyword evidence="8" id="KW-0677">Repeat</keyword>
<feature type="compositionally biased region" description="Polar residues" evidence="20">
    <location>
        <begin position="1002"/>
        <end position="1020"/>
    </location>
</feature>
<feature type="binding site" evidence="17">
    <location>
        <position position="442"/>
    </location>
    <ligand>
        <name>Ca(2+)</name>
        <dbReference type="ChEBI" id="CHEBI:29108"/>
        <label>1</label>
    </ligand>
</feature>
<dbReference type="FunFam" id="2.60.120.830:FF:000001">
    <property type="entry name" value="A disintegrin and metalloproteinase with thrombospondin motifs 1"/>
    <property type="match status" value="1"/>
</dbReference>
<feature type="disulfide bond" evidence="18">
    <location>
        <begin position="546"/>
        <end position="584"/>
    </location>
</feature>
<dbReference type="PROSITE" id="PS50900">
    <property type="entry name" value="PLAC"/>
    <property type="match status" value="1"/>
</dbReference>
<dbReference type="FunFam" id="3.40.390.10:FF:000001">
    <property type="entry name" value="A disintegrin and metalloproteinase with thrombospondin motifs 1"/>
    <property type="match status" value="1"/>
</dbReference>
<dbReference type="SUPFAM" id="SSF55486">
    <property type="entry name" value="Metalloproteases ('zincins'), catalytic domain"/>
    <property type="match status" value="1"/>
</dbReference>
<feature type="binding site" evidence="17 19">
    <location>
        <position position="390"/>
    </location>
    <ligand>
        <name>Zn(2+)</name>
        <dbReference type="ChEBI" id="CHEBI:29105"/>
        <note>catalytic</note>
    </ligand>
</feature>
<evidence type="ECO:0000256" key="14">
    <source>
        <dbReference type="ARBA" id="ARBA00023180"/>
    </source>
</evidence>
<feature type="disulfide bond" evidence="18">
    <location>
        <begin position="339"/>
        <end position="346"/>
    </location>
</feature>
<feature type="disulfide bond" evidence="18">
    <location>
        <begin position="508"/>
        <end position="519"/>
    </location>
</feature>
<dbReference type="GeneTree" id="ENSGT00940000155855"/>
<evidence type="ECO:0000256" key="8">
    <source>
        <dbReference type="ARBA" id="ARBA00022737"/>
    </source>
</evidence>
<evidence type="ECO:0000256" key="20">
    <source>
        <dbReference type="SAM" id="MobiDB-lite"/>
    </source>
</evidence>
<keyword evidence="3" id="KW-0272">Extracellular matrix</keyword>
<evidence type="ECO:0000256" key="18">
    <source>
        <dbReference type="PIRSR" id="PIRSR613273-3"/>
    </source>
</evidence>
<proteinExistence type="predicted"/>
<feature type="disulfide bond" evidence="18">
    <location>
        <begin position="542"/>
        <end position="579"/>
    </location>
</feature>
<dbReference type="GO" id="GO:0006508">
    <property type="term" value="P:proteolysis"/>
    <property type="evidence" value="ECO:0007669"/>
    <property type="project" value="UniProtKB-KW"/>
</dbReference>
<dbReference type="InterPro" id="IPR045371">
    <property type="entry name" value="ADAMTS_CR_3"/>
</dbReference>
<feature type="compositionally biased region" description="Polar residues" evidence="20">
    <location>
        <begin position="1067"/>
        <end position="1089"/>
    </location>
</feature>
<dbReference type="GO" id="GO:0030198">
    <property type="term" value="P:extracellular matrix organization"/>
    <property type="evidence" value="ECO:0007669"/>
    <property type="project" value="InterPro"/>
</dbReference>
<evidence type="ECO:0000256" key="6">
    <source>
        <dbReference type="ARBA" id="ARBA00022723"/>
    </source>
</evidence>
<comment type="cofactor">
    <cofactor evidence="17">
        <name>Zn(2+)</name>
        <dbReference type="ChEBI" id="CHEBI:29105"/>
    </cofactor>
    <text evidence="17">Binds 1 zinc ion per subunit.</text>
</comment>
<dbReference type="Gene3D" id="3.40.1620.60">
    <property type="match status" value="1"/>
</dbReference>
<evidence type="ECO:0000256" key="19">
    <source>
        <dbReference type="PROSITE-ProRule" id="PRU00276"/>
    </source>
</evidence>
<keyword evidence="9" id="KW-0378">Hydrolase</keyword>
<dbReference type="PRINTS" id="PR01857">
    <property type="entry name" value="ADAMTSFAMILY"/>
</dbReference>
<evidence type="ECO:0000256" key="11">
    <source>
        <dbReference type="ARBA" id="ARBA00023049"/>
    </source>
</evidence>
<dbReference type="OMA" id="YGLHHPV"/>
<keyword evidence="13 18" id="KW-1015">Disulfide bond</keyword>
<dbReference type="InterPro" id="IPR041645">
    <property type="entry name" value="ADAMTS_CR_2"/>
</dbReference>
<dbReference type="InterPro" id="IPR013273">
    <property type="entry name" value="ADAMTS/ADAMTS-like"/>
</dbReference>
<dbReference type="PANTHER" id="PTHR13723">
    <property type="entry name" value="ADAMTS A DISINTEGRIN AND METALLOPROTEASE WITH THROMBOSPONDIN MOTIFS PROTEASE"/>
    <property type="match status" value="1"/>
</dbReference>